<keyword evidence="3" id="KW-1185">Reference proteome</keyword>
<accession>A0A517TW44</accession>
<dbReference type="KEGG" id="llh:I41_17760"/>
<dbReference type="Gene3D" id="3.40.50.2300">
    <property type="match status" value="2"/>
</dbReference>
<organism evidence="2 3">
    <name type="scientific">Lacipirellula limnantheis</name>
    <dbReference type="NCBI Taxonomy" id="2528024"/>
    <lineage>
        <taxon>Bacteria</taxon>
        <taxon>Pseudomonadati</taxon>
        <taxon>Planctomycetota</taxon>
        <taxon>Planctomycetia</taxon>
        <taxon>Pirellulales</taxon>
        <taxon>Lacipirellulaceae</taxon>
        <taxon>Lacipirellula</taxon>
    </lineage>
</organism>
<proteinExistence type="predicted"/>
<dbReference type="AlphaFoldDB" id="A0A517TW44"/>
<dbReference type="RefSeq" id="WP_168206769.1">
    <property type="nucleotide sequence ID" value="NZ_CP036339.1"/>
</dbReference>
<sequence>MLGLRLVLGAIALMALLTASTGVLAIVDIEGYEPQLSIDLTLGGEGPYWEAVANGARDSAAHRGVELSIRDEIEPSGRALLTIDGAEETASCGGDAGMAPPMFHVGVANYAAGRLCAHYAAKDVPAGRGILLITDGAAQSPAGARLQGFLDTTRCYDDDDRSRHPWTMGIVAIAHGSGDEQRDLAAAAKKHGEAALVIDFTGRPVAELQNSFVDRGRNAMSRLLTFDQSQAALSAIETGDVAAVVTHDPYQCGFQAVDRLIMFHRSDLLGRPAAGKGFIHVPAQLVERGNLAEFRSSLKLAAAAAP</sequence>
<reference evidence="2 3" key="1">
    <citation type="submission" date="2019-02" db="EMBL/GenBank/DDBJ databases">
        <title>Deep-cultivation of Planctomycetes and their phenomic and genomic characterization uncovers novel biology.</title>
        <authorList>
            <person name="Wiegand S."/>
            <person name="Jogler M."/>
            <person name="Boedeker C."/>
            <person name="Pinto D."/>
            <person name="Vollmers J."/>
            <person name="Rivas-Marin E."/>
            <person name="Kohn T."/>
            <person name="Peeters S.H."/>
            <person name="Heuer A."/>
            <person name="Rast P."/>
            <person name="Oberbeckmann S."/>
            <person name="Bunk B."/>
            <person name="Jeske O."/>
            <person name="Meyerdierks A."/>
            <person name="Storesund J.E."/>
            <person name="Kallscheuer N."/>
            <person name="Luecker S."/>
            <person name="Lage O.M."/>
            <person name="Pohl T."/>
            <person name="Merkel B.J."/>
            <person name="Hornburger P."/>
            <person name="Mueller R.-W."/>
            <person name="Bruemmer F."/>
            <person name="Labrenz M."/>
            <person name="Spormann A.M."/>
            <person name="Op den Camp H."/>
            <person name="Overmann J."/>
            <person name="Amann R."/>
            <person name="Jetten M.S.M."/>
            <person name="Mascher T."/>
            <person name="Medema M.H."/>
            <person name="Devos D.P."/>
            <person name="Kaster A.-K."/>
            <person name="Ovreas L."/>
            <person name="Rohde M."/>
            <person name="Galperin M.Y."/>
            <person name="Jogler C."/>
        </authorList>
    </citation>
    <scope>NUCLEOTIDE SEQUENCE [LARGE SCALE GENOMIC DNA]</scope>
    <source>
        <strain evidence="2 3">I41</strain>
    </source>
</reference>
<dbReference type="EMBL" id="CP036339">
    <property type="protein sequence ID" value="QDT72595.1"/>
    <property type="molecule type" value="Genomic_DNA"/>
</dbReference>
<protein>
    <recommendedName>
        <fullName evidence="1">Periplasmic binding protein domain-containing protein</fullName>
    </recommendedName>
</protein>
<feature type="domain" description="Periplasmic binding protein" evidence="1">
    <location>
        <begin position="99"/>
        <end position="258"/>
    </location>
</feature>
<dbReference type="InterPro" id="IPR025997">
    <property type="entry name" value="SBP_2_dom"/>
</dbReference>
<name>A0A517TW44_9BACT</name>
<gene>
    <name evidence="2" type="ORF">I41_17760</name>
</gene>
<dbReference type="SUPFAM" id="SSF53822">
    <property type="entry name" value="Periplasmic binding protein-like I"/>
    <property type="match status" value="1"/>
</dbReference>
<evidence type="ECO:0000259" key="1">
    <source>
        <dbReference type="Pfam" id="PF13407"/>
    </source>
</evidence>
<dbReference type="Pfam" id="PF13407">
    <property type="entry name" value="Peripla_BP_4"/>
    <property type="match status" value="1"/>
</dbReference>
<dbReference type="Proteomes" id="UP000317909">
    <property type="component" value="Chromosome"/>
</dbReference>
<dbReference type="InterPro" id="IPR028082">
    <property type="entry name" value="Peripla_BP_I"/>
</dbReference>
<evidence type="ECO:0000313" key="2">
    <source>
        <dbReference type="EMBL" id="QDT72595.1"/>
    </source>
</evidence>
<evidence type="ECO:0000313" key="3">
    <source>
        <dbReference type="Proteomes" id="UP000317909"/>
    </source>
</evidence>